<evidence type="ECO:0000313" key="1">
    <source>
        <dbReference type="EMBL" id="SOO23699.1"/>
    </source>
</evidence>
<dbReference type="RefSeq" id="WP_099866594.1">
    <property type="nucleotide sequence ID" value="NZ_OCZC01000056.1"/>
</dbReference>
<comment type="caution">
    <text evidence="1">The sequence shown here is derived from an EMBL/GenBank/DDBJ whole genome shotgun (WGS) entry which is preliminary data.</text>
</comment>
<name>A0A7Z7NG43_XANCH</name>
<dbReference type="EMBL" id="OCZC01000056">
    <property type="protein sequence ID" value="SOO23699.1"/>
    <property type="molecule type" value="Genomic_DNA"/>
</dbReference>
<protein>
    <submittedName>
        <fullName evidence="1">Uncharacterized protein</fullName>
    </submittedName>
</protein>
<accession>A0A7Z7NG43</accession>
<reference evidence="1 2" key="1">
    <citation type="submission" date="2017-10" db="EMBL/GenBank/DDBJ databases">
        <authorList>
            <person name="Regsiter A."/>
            <person name="William W."/>
        </authorList>
    </citation>
    <scope>NUCLEOTIDE SEQUENCE [LARGE SCALE GENOMIC DNA]</scope>
    <source>
        <strain evidence="1 2">CFBP6991</strain>
    </source>
</reference>
<dbReference type="AlphaFoldDB" id="A0A7Z7NG43"/>
<gene>
    <name evidence="1" type="ORF">XFF6991_30019</name>
</gene>
<organism evidence="1 2">
    <name type="scientific">Xanthomonas campestris pv. phaseoli</name>
    <dbReference type="NCBI Taxonomy" id="317013"/>
    <lineage>
        <taxon>Bacteria</taxon>
        <taxon>Pseudomonadati</taxon>
        <taxon>Pseudomonadota</taxon>
        <taxon>Gammaproteobacteria</taxon>
        <taxon>Lysobacterales</taxon>
        <taxon>Lysobacteraceae</taxon>
        <taxon>Xanthomonas</taxon>
    </lineage>
</organism>
<proteinExistence type="predicted"/>
<sequence>MTKQAILEAVHGWSDDDWREVLLHAPDLADRLRGVLPGGSAIHPGNGESGFDAEELRNLLKKAWHLGFDSSAEGSNAEWRKEDDSELEAWAESDIEKLLAQGAADRGRVRR</sequence>
<evidence type="ECO:0000313" key="2">
    <source>
        <dbReference type="Proteomes" id="UP000234345"/>
    </source>
</evidence>
<dbReference type="Proteomes" id="UP000234345">
    <property type="component" value="Unassembled WGS sequence"/>
</dbReference>